<reference evidence="3" key="1">
    <citation type="submission" date="2017-02" db="UniProtKB">
        <authorList>
            <consortium name="WormBaseParasite"/>
        </authorList>
    </citation>
    <scope>IDENTIFICATION</scope>
</reference>
<feature type="signal peptide" evidence="1">
    <location>
        <begin position="1"/>
        <end position="19"/>
    </location>
</feature>
<dbReference type="AlphaFoldDB" id="A0A0N5CH71"/>
<evidence type="ECO:0000256" key="1">
    <source>
        <dbReference type="SAM" id="SignalP"/>
    </source>
</evidence>
<proteinExistence type="predicted"/>
<accession>A0A0N5CH71</accession>
<keyword evidence="2" id="KW-1185">Reference proteome</keyword>
<feature type="chain" id="PRO_5005895874" evidence="1">
    <location>
        <begin position="20"/>
        <end position="320"/>
    </location>
</feature>
<dbReference type="STRING" id="174720.A0A0N5CH71"/>
<dbReference type="WBParaSite" id="SPAL_0001719300.1">
    <property type="protein sequence ID" value="SPAL_0001719300.1"/>
    <property type="gene ID" value="SPAL_0001719300"/>
</dbReference>
<organism evidence="2 3">
    <name type="scientific">Strongyloides papillosus</name>
    <name type="common">Intestinal threadworm</name>
    <dbReference type="NCBI Taxonomy" id="174720"/>
    <lineage>
        <taxon>Eukaryota</taxon>
        <taxon>Metazoa</taxon>
        <taxon>Ecdysozoa</taxon>
        <taxon>Nematoda</taxon>
        <taxon>Chromadorea</taxon>
        <taxon>Rhabditida</taxon>
        <taxon>Tylenchina</taxon>
        <taxon>Panagrolaimomorpha</taxon>
        <taxon>Strongyloidoidea</taxon>
        <taxon>Strongyloididae</taxon>
        <taxon>Strongyloides</taxon>
    </lineage>
</organism>
<sequence>MLIILISLIILLTMPLIDSNCSTFQNYYFLGNLTKTNESEIECKDKKEDCVYISIDFPALAIGSLQSCSSKVSEILTKIFEERLDILELLYKIKNNKTNLYEVDYFCKNYNAKVWEENSMSGKIKLYTDCYEQNTIFNETNIIKFKPPISSAVPVLCYNDEENYKTCTEGFCSNFQISYLAEPGNYQQKASMITCPNSIFNFLEDLNCDELLHDSLKNDLPIIGEHCVSMDRFEKVVINGSRSYYYYINCYNPLIVGNQTQPKIPVINNTNVDSSPQGDGNNNMAKNNSNQSSLLLYLVFFKTIKDYMENVFTMHTKYER</sequence>
<keyword evidence="1" id="KW-0732">Signal</keyword>
<protein>
    <submittedName>
        <fullName evidence="3">DUF5857 domain-containing protein</fullName>
    </submittedName>
</protein>
<evidence type="ECO:0000313" key="2">
    <source>
        <dbReference type="Proteomes" id="UP000046392"/>
    </source>
</evidence>
<evidence type="ECO:0000313" key="3">
    <source>
        <dbReference type="WBParaSite" id="SPAL_0001719300.1"/>
    </source>
</evidence>
<name>A0A0N5CH71_STREA</name>
<dbReference type="Proteomes" id="UP000046392">
    <property type="component" value="Unplaced"/>
</dbReference>